<evidence type="ECO:0000256" key="1">
    <source>
        <dbReference type="SAM" id="SignalP"/>
    </source>
</evidence>
<comment type="caution">
    <text evidence="2">The sequence shown here is derived from an EMBL/GenBank/DDBJ whole genome shotgun (WGS) entry which is preliminary data.</text>
</comment>
<dbReference type="GeneID" id="92031550"/>
<evidence type="ECO:0008006" key="4">
    <source>
        <dbReference type="Google" id="ProtNLM"/>
    </source>
</evidence>
<keyword evidence="1" id="KW-0732">Signal</keyword>
<proteinExistence type="predicted"/>
<dbReference type="RefSeq" id="XP_066659483.1">
    <property type="nucleotide sequence ID" value="XM_066798644.1"/>
</dbReference>
<name>A0ABR1MAC8_9PEZI</name>
<feature type="chain" id="PRO_5046262325" description="Secreted protein" evidence="1">
    <location>
        <begin position="23"/>
        <end position="93"/>
    </location>
</feature>
<organism evidence="2 3">
    <name type="scientific">Phyllosticta citribraziliensis</name>
    <dbReference type="NCBI Taxonomy" id="989973"/>
    <lineage>
        <taxon>Eukaryota</taxon>
        <taxon>Fungi</taxon>
        <taxon>Dikarya</taxon>
        <taxon>Ascomycota</taxon>
        <taxon>Pezizomycotina</taxon>
        <taxon>Dothideomycetes</taxon>
        <taxon>Dothideomycetes incertae sedis</taxon>
        <taxon>Botryosphaeriales</taxon>
        <taxon>Phyllostictaceae</taxon>
        <taxon>Phyllosticta</taxon>
    </lineage>
</organism>
<evidence type="ECO:0000313" key="3">
    <source>
        <dbReference type="Proteomes" id="UP001360953"/>
    </source>
</evidence>
<sequence length="93" mass="10266">MHLDRGGFAVSLLLFVSSGSEGSPAGLNQEIGGLLYLPLENTDDLAAGSWCTCSLDRSLYSLSWEAWILPIHRHQIWSSVCLFNLTKLSRGWV</sequence>
<keyword evidence="3" id="KW-1185">Reference proteome</keyword>
<accession>A0ABR1MAC8</accession>
<dbReference type="Proteomes" id="UP001360953">
    <property type="component" value="Unassembled WGS sequence"/>
</dbReference>
<protein>
    <recommendedName>
        <fullName evidence="4">Secreted protein</fullName>
    </recommendedName>
</protein>
<dbReference type="EMBL" id="JBBPEH010000001">
    <property type="protein sequence ID" value="KAK7544248.1"/>
    <property type="molecule type" value="Genomic_DNA"/>
</dbReference>
<gene>
    <name evidence="2" type="ORF">J3D65DRAFT_608966</name>
</gene>
<reference evidence="2 3" key="1">
    <citation type="submission" date="2024-04" db="EMBL/GenBank/DDBJ databases">
        <title>Phyllosticta paracitricarpa is synonymous to the EU quarantine fungus P. citricarpa based on phylogenomic analyses.</title>
        <authorList>
            <consortium name="Lawrence Berkeley National Laboratory"/>
            <person name="Van ingen-buijs V.A."/>
            <person name="Van westerhoven A.C."/>
            <person name="Haridas S."/>
            <person name="Skiadas P."/>
            <person name="Martin F."/>
            <person name="Groenewald J.Z."/>
            <person name="Crous P.W."/>
            <person name="Seidl M.F."/>
        </authorList>
    </citation>
    <scope>NUCLEOTIDE SEQUENCE [LARGE SCALE GENOMIC DNA]</scope>
    <source>
        <strain evidence="2 3">CPC 17464</strain>
    </source>
</reference>
<feature type="signal peptide" evidence="1">
    <location>
        <begin position="1"/>
        <end position="22"/>
    </location>
</feature>
<evidence type="ECO:0000313" key="2">
    <source>
        <dbReference type="EMBL" id="KAK7544248.1"/>
    </source>
</evidence>